<dbReference type="Gene3D" id="3.30.70.20">
    <property type="match status" value="1"/>
</dbReference>
<dbReference type="RefSeq" id="WP_065078373.1">
    <property type="nucleotide sequence ID" value="NZ_LROS01000022.1"/>
</dbReference>
<dbReference type="PROSITE" id="PS51379">
    <property type="entry name" value="4FE4S_FER_2"/>
    <property type="match status" value="2"/>
</dbReference>
<evidence type="ECO:0000313" key="5">
    <source>
        <dbReference type="EMBL" id="OBR92809.1"/>
    </source>
</evidence>
<dbReference type="Gene3D" id="3.40.50.360">
    <property type="match status" value="1"/>
</dbReference>
<keyword evidence="2" id="KW-0408">Iron</keyword>
<keyword evidence="1" id="KW-0479">Metal-binding</keyword>
<dbReference type="Proteomes" id="UP000093954">
    <property type="component" value="Unassembled WGS sequence"/>
</dbReference>
<evidence type="ECO:0000256" key="1">
    <source>
        <dbReference type="ARBA" id="ARBA00022723"/>
    </source>
</evidence>
<sequence length="250" mass="28454">MNRIYYFTGTGNSLQIANDLSAELGECKIHKITEFSGEKIVENTLGIIFPVYNWGLPLIICDFLSKLDVSDDTFIYAIANYGGLPGKALDQCKDILKENGLKLSAGFLINMPGNYILGYGAKNKEIQDKLFAKERKKIIYISDCVKSKKECRIEKSHTVIDRVFSNYFYKHINEFHEADQYYTVDDNCTGCGLCAKRCPVNNITMIDDKPNWNHHCELCVACIQSCPNKAIDYKGKTKKREQYLNPNVKL</sequence>
<reference evidence="5 6" key="1">
    <citation type="journal article" date="2012" name="Front. Microbiol.">
        <title>Draft Genome Sequence of the Virulent Strain 01-B526 of the Fish Pathogen Aeromonas salmonicida.</title>
        <authorList>
            <person name="Charette S.J."/>
            <person name="Brochu F."/>
            <person name="Boyle B."/>
            <person name="Filion G."/>
            <person name="Tanaka K.H."/>
            <person name="Derome N."/>
        </authorList>
    </citation>
    <scope>NUCLEOTIDE SEQUENCE [LARGE SCALE GENOMIC DNA]</scope>
    <source>
        <strain evidence="5 6">P11</strain>
    </source>
</reference>
<dbReference type="AlphaFoldDB" id="A0A1A6ARW5"/>
<evidence type="ECO:0000313" key="6">
    <source>
        <dbReference type="Proteomes" id="UP000093954"/>
    </source>
</evidence>
<dbReference type="NCBIfam" id="NF038196">
    <property type="entry name" value="ferrodoxin_EFR1"/>
    <property type="match status" value="1"/>
</dbReference>
<evidence type="ECO:0000256" key="3">
    <source>
        <dbReference type="ARBA" id="ARBA00023014"/>
    </source>
</evidence>
<dbReference type="PATRIC" id="fig|1353534.3.peg.2140"/>
<feature type="domain" description="4Fe-4S ferredoxin-type" evidence="4">
    <location>
        <begin position="180"/>
        <end position="208"/>
    </location>
</feature>
<dbReference type="Pfam" id="PF00037">
    <property type="entry name" value="Fer4"/>
    <property type="match status" value="1"/>
</dbReference>
<evidence type="ECO:0000256" key="2">
    <source>
        <dbReference type="ARBA" id="ARBA00023004"/>
    </source>
</evidence>
<dbReference type="EMBL" id="LROS01000022">
    <property type="protein sequence ID" value="OBR92809.1"/>
    <property type="molecule type" value="Genomic_DNA"/>
</dbReference>
<organism evidence="5 6">
    <name type="scientific">Clostridium ragsdalei P11</name>
    <dbReference type="NCBI Taxonomy" id="1353534"/>
    <lineage>
        <taxon>Bacteria</taxon>
        <taxon>Bacillati</taxon>
        <taxon>Bacillota</taxon>
        <taxon>Clostridia</taxon>
        <taxon>Eubacteriales</taxon>
        <taxon>Clostridiaceae</taxon>
        <taxon>Clostridium</taxon>
    </lineage>
</organism>
<comment type="caution">
    <text evidence="5">The sequence shown here is derived from an EMBL/GenBank/DDBJ whole genome shotgun (WGS) entry which is preliminary data.</text>
</comment>
<proteinExistence type="predicted"/>
<keyword evidence="3" id="KW-0411">Iron-sulfur</keyword>
<dbReference type="InterPro" id="IPR017896">
    <property type="entry name" value="4Fe4S_Fe-S-bd"/>
</dbReference>
<dbReference type="InterPro" id="IPR029039">
    <property type="entry name" value="Flavoprotein-like_sf"/>
</dbReference>
<dbReference type="SUPFAM" id="SSF54862">
    <property type="entry name" value="4Fe-4S ferredoxins"/>
    <property type="match status" value="1"/>
</dbReference>
<dbReference type="InterPro" id="IPR017900">
    <property type="entry name" value="4Fe4S_Fe_S_CS"/>
</dbReference>
<gene>
    <name evidence="5" type="primary">rsxB_3</name>
    <name evidence="5" type="ORF">CLRAG_21020</name>
</gene>
<dbReference type="GO" id="GO:0051536">
    <property type="term" value="F:iron-sulfur cluster binding"/>
    <property type="evidence" value="ECO:0007669"/>
    <property type="project" value="UniProtKB-KW"/>
</dbReference>
<protein>
    <submittedName>
        <fullName evidence="5">Electron transport complex subunit RsxB</fullName>
    </submittedName>
</protein>
<name>A0A1A6ARW5_9CLOT</name>
<dbReference type="PROSITE" id="PS00198">
    <property type="entry name" value="4FE4S_FER_1"/>
    <property type="match status" value="2"/>
</dbReference>
<dbReference type="InterPro" id="IPR047964">
    <property type="entry name" value="EFR1-like"/>
</dbReference>
<evidence type="ECO:0000259" key="4">
    <source>
        <dbReference type="PROSITE" id="PS51379"/>
    </source>
</evidence>
<dbReference type="GO" id="GO:0046872">
    <property type="term" value="F:metal ion binding"/>
    <property type="evidence" value="ECO:0007669"/>
    <property type="project" value="UniProtKB-KW"/>
</dbReference>
<keyword evidence="6" id="KW-1185">Reference proteome</keyword>
<dbReference type="SUPFAM" id="SSF52218">
    <property type="entry name" value="Flavoproteins"/>
    <property type="match status" value="1"/>
</dbReference>
<accession>A0A1A6ARW5</accession>
<feature type="domain" description="4Fe-4S ferredoxin-type" evidence="4">
    <location>
        <begin position="209"/>
        <end position="236"/>
    </location>
</feature>